<dbReference type="AlphaFoldDB" id="X1AY14"/>
<comment type="caution">
    <text evidence="1">The sequence shown here is derived from an EMBL/GenBank/DDBJ whole genome shotgun (WGS) entry which is preliminary data.</text>
</comment>
<dbReference type="InterPro" id="IPR032710">
    <property type="entry name" value="NTF2-like_dom_sf"/>
</dbReference>
<dbReference type="SUPFAM" id="SSF54427">
    <property type="entry name" value="NTF2-like"/>
    <property type="match status" value="1"/>
</dbReference>
<evidence type="ECO:0000313" key="1">
    <source>
        <dbReference type="EMBL" id="GAG74067.1"/>
    </source>
</evidence>
<protein>
    <recommendedName>
        <fullName evidence="2">SnoaL-like domain-containing protein</fullName>
    </recommendedName>
</protein>
<reference evidence="1" key="1">
    <citation type="journal article" date="2014" name="Front. Microbiol.">
        <title>High frequency of phylogenetically diverse reductive dehalogenase-homologous genes in deep subseafloor sedimentary metagenomes.</title>
        <authorList>
            <person name="Kawai M."/>
            <person name="Futagami T."/>
            <person name="Toyoda A."/>
            <person name="Takaki Y."/>
            <person name="Nishi S."/>
            <person name="Hori S."/>
            <person name="Arai W."/>
            <person name="Tsubouchi T."/>
            <person name="Morono Y."/>
            <person name="Uchiyama I."/>
            <person name="Ito T."/>
            <person name="Fujiyama A."/>
            <person name="Inagaki F."/>
            <person name="Takami H."/>
        </authorList>
    </citation>
    <scope>NUCLEOTIDE SEQUENCE</scope>
    <source>
        <strain evidence="1">Expedition CK06-06</strain>
    </source>
</reference>
<dbReference type="Gene3D" id="3.10.450.50">
    <property type="match status" value="1"/>
</dbReference>
<feature type="non-terminal residue" evidence="1">
    <location>
        <position position="1"/>
    </location>
</feature>
<evidence type="ECO:0008006" key="2">
    <source>
        <dbReference type="Google" id="ProtNLM"/>
    </source>
</evidence>
<sequence>LFDLSGCISQELTDEDLIENLIDTWVKGFKEKNLDKYMGVYSPSLIVEEQDGEENTLETYDYVEKYSRLKNIFDADTSISAVTNAVNVVVAGLMATATFFVDYEITSTIDDVESTDKWSEYVIWTLDKGWGFWSVNYEIFQKLP</sequence>
<gene>
    <name evidence="1" type="ORF">S01H4_06345</name>
</gene>
<proteinExistence type="predicted"/>
<dbReference type="EMBL" id="BART01001942">
    <property type="protein sequence ID" value="GAG74067.1"/>
    <property type="molecule type" value="Genomic_DNA"/>
</dbReference>
<name>X1AY14_9ZZZZ</name>
<organism evidence="1">
    <name type="scientific">marine sediment metagenome</name>
    <dbReference type="NCBI Taxonomy" id="412755"/>
    <lineage>
        <taxon>unclassified sequences</taxon>
        <taxon>metagenomes</taxon>
        <taxon>ecological metagenomes</taxon>
    </lineage>
</organism>
<accession>X1AY14</accession>